<proteinExistence type="predicted"/>
<comment type="caution">
    <text evidence="2">The sequence shown here is derived from an EMBL/GenBank/DDBJ whole genome shotgun (WGS) entry which is preliminary data.</text>
</comment>
<dbReference type="RefSeq" id="WP_087583545.1">
    <property type="nucleotide sequence ID" value="NZ_NDYN01000007.1"/>
</dbReference>
<organism evidence="2 3">
    <name type="scientific">Campylobacter concisus</name>
    <dbReference type="NCBI Taxonomy" id="199"/>
    <lineage>
        <taxon>Bacteria</taxon>
        <taxon>Pseudomonadati</taxon>
        <taxon>Campylobacterota</taxon>
        <taxon>Epsilonproteobacteria</taxon>
        <taxon>Campylobacterales</taxon>
        <taxon>Campylobacteraceae</taxon>
        <taxon>Campylobacter</taxon>
    </lineage>
</organism>
<accession>A0A1Y5MFD2</accession>
<evidence type="ECO:0000313" key="2">
    <source>
        <dbReference type="EMBL" id="OUT07239.1"/>
    </source>
</evidence>
<name>A0A1Y5MFD2_9BACT</name>
<feature type="region of interest" description="Disordered" evidence="1">
    <location>
        <begin position="44"/>
        <end position="113"/>
    </location>
</feature>
<evidence type="ECO:0000256" key="1">
    <source>
        <dbReference type="SAM" id="MobiDB-lite"/>
    </source>
</evidence>
<dbReference type="EMBL" id="NDYN01000007">
    <property type="protein sequence ID" value="OUT07239.1"/>
    <property type="molecule type" value="Genomic_DNA"/>
</dbReference>
<sequence>MAVTPLGNSNFINQNAPVVSQVHANQQARFDMQALMASELATQQNEEIQEVRPMEESYRLDPEKEHERQKSEEEASEFENEEQNAKAKDEEVLKDELDSEEESEEPHVLDIKI</sequence>
<feature type="compositionally biased region" description="Basic and acidic residues" evidence="1">
    <location>
        <begin position="83"/>
        <end position="96"/>
    </location>
</feature>
<gene>
    <name evidence="2" type="ORF">B9N65_08295</name>
</gene>
<reference evidence="2 3" key="1">
    <citation type="submission" date="2017-04" db="EMBL/GenBank/DDBJ databases">
        <title>Complete genome of Campylobacter concisus ATCC 33237T and draft genomes for an additional eight well characterized C. concisus strains.</title>
        <authorList>
            <person name="Cornelius A.J."/>
            <person name="Miller W.G."/>
            <person name="Lastovica A.J."/>
            <person name="On S.L."/>
            <person name="French N.P."/>
            <person name="Vandenberg O."/>
            <person name="Biggs P.J."/>
        </authorList>
    </citation>
    <scope>NUCLEOTIDE SEQUENCE [LARGE SCALE GENOMIC DNA]</scope>
    <source>
        <strain evidence="2 3">CCUG 19995</strain>
    </source>
</reference>
<dbReference type="Proteomes" id="UP000196317">
    <property type="component" value="Unassembled WGS sequence"/>
</dbReference>
<protein>
    <submittedName>
        <fullName evidence="2">Uncharacterized protein</fullName>
    </submittedName>
</protein>
<feature type="compositionally biased region" description="Basic and acidic residues" evidence="1">
    <location>
        <begin position="49"/>
        <end position="73"/>
    </location>
</feature>
<dbReference type="AlphaFoldDB" id="A0A1Y5MFD2"/>
<evidence type="ECO:0000313" key="3">
    <source>
        <dbReference type="Proteomes" id="UP000196317"/>
    </source>
</evidence>